<evidence type="ECO:0000313" key="4">
    <source>
        <dbReference type="Proteomes" id="UP001254813"/>
    </source>
</evidence>
<evidence type="ECO:0000256" key="1">
    <source>
        <dbReference type="SAM" id="Phobius"/>
    </source>
</evidence>
<dbReference type="InterPro" id="IPR013087">
    <property type="entry name" value="Znf_C2H2_type"/>
</dbReference>
<evidence type="ECO:0000259" key="2">
    <source>
        <dbReference type="PROSITE" id="PS00028"/>
    </source>
</evidence>
<accession>A0ABU2G9I1</accession>
<dbReference type="InterPro" id="IPR055833">
    <property type="entry name" value="DUF7410"/>
</dbReference>
<keyword evidence="1" id="KW-1133">Transmembrane helix</keyword>
<proteinExistence type="predicted"/>
<name>A0ABU2G9I1_9EURY</name>
<gene>
    <name evidence="3" type="ORF">NDI79_22415</name>
</gene>
<feature type="transmembrane region" description="Helical" evidence="1">
    <location>
        <begin position="73"/>
        <end position="92"/>
    </location>
</feature>
<keyword evidence="1" id="KW-0812">Transmembrane</keyword>
<feature type="domain" description="C2H2-type" evidence="2">
    <location>
        <begin position="22"/>
        <end position="43"/>
    </location>
</feature>
<sequence length="93" mass="10467">MTSGVLTPETAVLDDEPPEARCQYCHRPFDTARSCALHIGEVHSNEWTEDEHLAYEDAVAAEDDELWMYHMKIVVGLGVTYAIIVLIYMIVLG</sequence>
<organism evidence="3 4">
    <name type="scientific">Halogeometricum luteum</name>
    <dbReference type="NCBI Taxonomy" id="2950537"/>
    <lineage>
        <taxon>Archaea</taxon>
        <taxon>Methanobacteriati</taxon>
        <taxon>Methanobacteriota</taxon>
        <taxon>Stenosarchaea group</taxon>
        <taxon>Halobacteria</taxon>
        <taxon>Halobacteriales</taxon>
        <taxon>Haloferacaceae</taxon>
        <taxon>Halogeometricum</taxon>
    </lineage>
</organism>
<protein>
    <recommendedName>
        <fullName evidence="2">C2H2-type domain-containing protein</fullName>
    </recommendedName>
</protein>
<keyword evidence="4" id="KW-1185">Reference proteome</keyword>
<dbReference type="RefSeq" id="WP_310930854.1">
    <property type="nucleotide sequence ID" value="NZ_JAMQOQ010000009.1"/>
</dbReference>
<dbReference type="Proteomes" id="UP001254813">
    <property type="component" value="Unassembled WGS sequence"/>
</dbReference>
<reference evidence="3 4" key="1">
    <citation type="submission" date="2022-06" db="EMBL/GenBank/DDBJ databases">
        <title>Halogeometricum sp. a new haloarchaeum isolate from saline soil.</title>
        <authorList>
            <person name="Strakova D."/>
            <person name="Galisteo C."/>
            <person name="Sanchez-Porro C."/>
            <person name="Ventosa A."/>
        </authorList>
    </citation>
    <scope>NUCLEOTIDE SEQUENCE [LARGE SCALE GENOMIC DNA]</scope>
    <source>
        <strain evidence="4">S3BR25-2</strain>
    </source>
</reference>
<dbReference type="PROSITE" id="PS00028">
    <property type="entry name" value="ZINC_FINGER_C2H2_1"/>
    <property type="match status" value="1"/>
</dbReference>
<dbReference type="Pfam" id="PF24166">
    <property type="entry name" value="DUF7410"/>
    <property type="match status" value="1"/>
</dbReference>
<comment type="caution">
    <text evidence="3">The sequence shown here is derived from an EMBL/GenBank/DDBJ whole genome shotgun (WGS) entry which is preliminary data.</text>
</comment>
<evidence type="ECO:0000313" key="3">
    <source>
        <dbReference type="EMBL" id="MDS0296923.1"/>
    </source>
</evidence>
<dbReference type="EMBL" id="JAMQOQ010000009">
    <property type="protein sequence ID" value="MDS0296923.1"/>
    <property type="molecule type" value="Genomic_DNA"/>
</dbReference>
<keyword evidence="1" id="KW-0472">Membrane</keyword>